<reference evidence="2" key="1">
    <citation type="journal article" date="2019" name="Int. J. Syst. Evol. Microbiol.">
        <title>The Global Catalogue of Microorganisms (GCM) 10K type strain sequencing project: providing services to taxonomists for standard genome sequencing and annotation.</title>
        <authorList>
            <consortium name="The Broad Institute Genomics Platform"/>
            <consortium name="The Broad Institute Genome Sequencing Center for Infectious Disease"/>
            <person name="Wu L."/>
            <person name="Ma J."/>
        </authorList>
    </citation>
    <scope>NUCLEOTIDE SEQUENCE [LARGE SCALE GENOMIC DNA]</scope>
    <source>
        <strain evidence="2">JCM 12774</strain>
    </source>
</reference>
<dbReference type="EMBL" id="BAAACX010000002">
    <property type="protein sequence ID" value="GAA0374098.1"/>
    <property type="molecule type" value="Genomic_DNA"/>
</dbReference>
<evidence type="ECO:0000313" key="1">
    <source>
        <dbReference type="EMBL" id="GAA0374098.1"/>
    </source>
</evidence>
<protein>
    <submittedName>
        <fullName evidence="1">Uncharacterized protein</fullName>
    </submittedName>
</protein>
<accession>A0ABP3HMZ4</accession>
<keyword evidence="2" id="KW-1185">Reference proteome</keyword>
<name>A0ABP3HMZ4_9BACL</name>
<comment type="caution">
    <text evidence="1">The sequence shown here is derived from an EMBL/GenBank/DDBJ whole genome shotgun (WGS) entry which is preliminary data.</text>
</comment>
<dbReference type="Proteomes" id="UP001500340">
    <property type="component" value="Unassembled WGS sequence"/>
</dbReference>
<proteinExistence type="predicted"/>
<gene>
    <name evidence="1" type="ORF">GCM10008933_01540</name>
</gene>
<organism evidence="1 2">
    <name type="scientific">Paenibacillus motobuensis</name>
    <dbReference type="NCBI Taxonomy" id="295324"/>
    <lineage>
        <taxon>Bacteria</taxon>
        <taxon>Bacillati</taxon>
        <taxon>Bacillota</taxon>
        <taxon>Bacilli</taxon>
        <taxon>Bacillales</taxon>
        <taxon>Paenibacillaceae</taxon>
        <taxon>Paenibacillus</taxon>
    </lineage>
</organism>
<evidence type="ECO:0000313" key="2">
    <source>
        <dbReference type="Proteomes" id="UP001500340"/>
    </source>
</evidence>
<sequence>MTRKPGDLPVSMTPLMTCEESGRCPLAAFTYYFSTHYPNTGVLCLIERNRAFSTFWQVGNAFYMSRMSSN</sequence>